<organism evidence="2 3">
    <name type="scientific">Parageobacillus toebii</name>
    <dbReference type="NCBI Taxonomy" id="153151"/>
    <lineage>
        <taxon>Bacteria</taxon>
        <taxon>Bacillati</taxon>
        <taxon>Bacillota</taxon>
        <taxon>Bacilli</taxon>
        <taxon>Bacillales</taxon>
        <taxon>Anoxybacillaceae</taxon>
        <taxon>Parageobacillus</taxon>
    </lineage>
</organism>
<gene>
    <name evidence="2" type="ORF">B4110_1585</name>
</gene>
<feature type="transmembrane region" description="Helical" evidence="1">
    <location>
        <begin position="212"/>
        <end position="232"/>
    </location>
</feature>
<keyword evidence="1" id="KW-0812">Transmembrane</keyword>
<sequence length="261" mass="30013">MFKKLSAEDFAALRGPFESGRQSPSSLGGMLFLSVFLQSLMYALEYFVAADASIYPNKGKILMIHFWITLILAILSIIYSIPAIYKRSQKIQYLVVILMSQNLGGVTIYLMVLFFLGSKNIGINLSKEELLNFTYITLLIAFLIFIVTFIRFYILLIKGHYRKGSKKEKQRENMEHLIKSYLPVIIAGSVGLLFVIQFLFRNLNAGLNVENIETIFMLTLGICLFFSMLFVLPEQLILLYCKYRFEGFNFYLSGDLKELEE</sequence>
<dbReference type="AlphaFoldDB" id="A0A150MKZ6"/>
<dbReference type="RefSeq" id="WP_062678789.1">
    <property type="nucleotide sequence ID" value="NZ_CP133588.1"/>
</dbReference>
<evidence type="ECO:0000313" key="2">
    <source>
        <dbReference type="EMBL" id="KYD25171.1"/>
    </source>
</evidence>
<feature type="transmembrane region" description="Helical" evidence="1">
    <location>
        <begin position="177"/>
        <end position="200"/>
    </location>
</feature>
<dbReference type="Proteomes" id="UP000075324">
    <property type="component" value="Unassembled WGS sequence"/>
</dbReference>
<feature type="transmembrane region" description="Helical" evidence="1">
    <location>
        <begin position="135"/>
        <end position="156"/>
    </location>
</feature>
<evidence type="ECO:0008006" key="4">
    <source>
        <dbReference type="Google" id="ProtNLM"/>
    </source>
</evidence>
<name>A0A150MKZ6_9BACL</name>
<feature type="transmembrane region" description="Helical" evidence="1">
    <location>
        <begin position="61"/>
        <end position="81"/>
    </location>
</feature>
<reference evidence="2 3" key="1">
    <citation type="submission" date="2016-01" db="EMBL/GenBank/DDBJ databases">
        <title>Draft Genome Sequences of Seven Thermophilic Sporeformers Isolated from Foods.</title>
        <authorList>
            <person name="Berendsen E.M."/>
            <person name="Wells-Bennik M.H."/>
            <person name="Krawcyk A.O."/>
            <person name="De Jong A."/>
            <person name="Holsappel S."/>
            <person name="Eijlander R.T."/>
            <person name="Kuipers O.P."/>
        </authorList>
    </citation>
    <scope>NUCLEOTIDE SEQUENCE [LARGE SCALE GENOMIC DNA]</scope>
    <source>
        <strain evidence="2 3">B4110</strain>
    </source>
</reference>
<feature type="transmembrane region" description="Helical" evidence="1">
    <location>
        <begin position="93"/>
        <end position="115"/>
    </location>
</feature>
<proteinExistence type="predicted"/>
<protein>
    <recommendedName>
        <fullName evidence="4">ABC transporter ATPase</fullName>
    </recommendedName>
</protein>
<dbReference type="EMBL" id="LQYW01000143">
    <property type="protein sequence ID" value="KYD25171.1"/>
    <property type="molecule type" value="Genomic_DNA"/>
</dbReference>
<feature type="transmembrane region" description="Helical" evidence="1">
    <location>
        <begin position="27"/>
        <end position="49"/>
    </location>
</feature>
<comment type="caution">
    <text evidence="2">The sequence shown here is derived from an EMBL/GenBank/DDBJ whole genome shotgun (WGS) entry which is preliminary data.</text>
</comment>
<keyword evidence="1" id="KW-1133">Transmembrane helix</keyword>
<evidence type="ECO:0000313" key="3">
    <source>
        <dbReference type="Proteomes" id="UP000075324"/>
    </source>
</evidence>
<dbReference type="PATRIC" id="fig|153151.4.peg.1081"/>
<evidence type="ECO:0000256" key="1">
    <source>
        <dbReference type="SAM" id="Phobius"/>
    </source>
</evidence>
<keyword evidence="1" id="KW-0472">Membrane</keyword>
<accession>A0A150MKZ6</accession>